<reference evidence="3" key="1">
    <citation type="submission" date="2017-09" db="EMBL/GenBank/DDBJ databases">
        <title>Depth-based differentiation of microbial function through sediment-hosted aquifers and enrichment of novel symbionts in the deep terrestrial subsurface.</title>
        <authorList>
            <person name="Probst A.J."/>
            <person name="Ladd B."/>
            <person name="Jarett J.K."/>
            <person name="Geller-Mcgrath D.E."/>
            <person name="Sieber C.M.K."/>
            <person name="Emerson J.B."/>
            <person name="Anantharaman K."/>
            <person name="Thomas B.C."/>
            <person name="Malmstrom R."/>
            <person name="Stieglmeier M."/>
            <person name="Klingl A."/>
            <person name="Woyke T."/>
            <person name="Ryan C.M."/>
            <person name="Banfield J.F."/>
        </authorList>
    </citation>
    <scope>NUCLEOTIDE SEQUENCE [LARGE SCALE GENOMIC DNA]</scope>
</reference>
<evidence type="ECO:0000313" key="3">
    <source>
        <dbReference type="Proteomes" id="UP000231469"/>
    </source>
</evidence>
<organism evidence="2 3">
    <name type="scientific">bacterium (Candidatus Gribaldobacteria) CG_4_10_14_0_2_um_filter_36_18</name>
    <dbReference type="NCBI Taxonomy" id="2014264"/>
    <lineage>
        <taxon>Bacteria</taxon>
        <taxon>Candidatus Gribaldobacteria</taxon>
    </lineage>
</organism>
<keyword evidence="1" id="KW-0812">Transmembrane</keyword>
<sequence length="107" mass="12509">MDKEIIKYKNIASTISVVLLLLAIPAIWPYGYYVFLRWLVTASALFLIWVAYNLKKTFWLFLMGIVAILFNPIIPVHLDKETWVIIDFIVAILFLISIFKIKLLESF</sequence>
<dbReference type="EMBL" id="PFPS01000122">
    <property type="protein sequence ID" value="PJA02021.1"/>
    <property type="molecule type" value="Genomic_DNA"/>
</dbReference>
<evidence type="ECO:0000256" key="1">
    <source>
        <dbReference type="SAM" id="Phobius"/>
    </source>
</evidence>
<dbReference type="InterPro" id="IPR046548">
    <property type="entry name" value="DUF6804"/>
</dbReference>
<proteinExistence type="predicted"/>
<keyword evidence="1" id="KW-1133">Transmembrane helix</keyword>
<keyword evidence="1" id="KW-0472">Membrane</keyword>
<comment type="caution">
    <text evidence="2">The sequence shown here is derived from an EMBL/GenBank/DDBJ whole genome shotgun (WGS) entry which is preliminary data.</text>
</comment>
<accession>A0A2M7VJK1</accession>
<evidence type="ECO:0000313" key="2">
    <source>
        <dbReference type="EMBL" id="PJA02021.1"/>
    </source>
</evidence>
<feature type="transmembrane region" description="Helical" evidence="1">
    <location>
        <begin position="59"/>
        <end position="77"/>
    </location>
</feature>
<dbReference type="Proteomes" id="UP000231469">
    <property type="component" value="Unassembled WGS sequence"/>
</dbReference>
<name>A0A2M7VJK1_9BACT</name>
<protein>
    <submittedName>
        <fullName evidence="2">Uncharacterized protein</fullName>
    </submittedName>
</protein>
<feature type="transmembrane region" description="Helical" evidence="1">
    <location>
        <begin position="83"/>
        <end position="101"/>
    </location>
</feature>
<feature type="transmembrane region" description="Helical" evidence="1">
    <location>
        <begin position="34"/>
        <end position="52"/>
    </location>
</feature>
<dbReference type="AlphaFoldDB" id="A0A2M7VJK1"/>
<dbReference type="Pfam" id="PF20619">
    <property type="entry name" value="DUF6804"/>
    <property type="match status" value="1"/>
</dbReference>
<feature type="transmembrane region" description="Helical" evidence="1">
    <location>
        <begin position="12"/>
        <end position="28"/>
    </location>
</feature>
<gene>
    <name evidence="2" type="ORF">COX73_02995</name>
</gene>